<dbReference type="Proteomes" id="UP000291020">
    <property type="component" value="Unassembled WGS sequence"/>
</dbReference>
<dbReference type="InterPro" id="IPR023614">
    <property type="entry name" value="Porin_dom_sf"/>
</dbReference>
<evidence type="ECO:0000256" key="1">
    <source>
        <dbReference type="ARBA" id="ARBA00004374"/>
    </source>
</evidence>
<evidence type="ECO:0000256" key="8">
    <source>
        <dbReference type="ARBA" id="ARBA00023128"/>
    </source>
</evidence>
<evidence type="ECO:0000256" key="10">
    <source>
        <dbReference type="SAM" id="MobiDB-lite"/>
    </source>
</evidence>
<comment type="subcellular location">
    <subcellularLocation>
        <location evidence="1">Mitochondrion outer membrane</location>
        <topology evidence="1">Multi-pass membrane protein</topology>
    </subcellularLocation>
</comment>
<evidence type="ECO:0000256" key="7">
    <source>
        <dbReference type="ARBA" id="ARBA00022927"/>
    </source>
</evidence>
<evidence type="ECO:0000256" key="6">
    <source>
        <dbReference type="ARBA" id="ARBA00022787"/>
    </source>
</evidence>
<dbReference type="FunFam" id="2.40.160.10:FF:000005">
    <property type="entry name" value="mitochondrial import receptor subunit TOM40 homolog"/>
    <property type="match status" value="1"/>
</dbReference>
<keyword evidence="7" id="KW-0653">Protein transport</keyword>
<reference evidence="12" key="1">
    <citation type="journal article" date="2017" name="PLoS ONE">
        <title>The Agassiz's desert tortoise genome provides a resource for the conservation of a threatened species.</title>
        <authorList>
            <person name="Tollis M."/>
            <person name="DeNardo D.F."/>
            <person name="Cornelius J.A."/>
            <person name="Dolby G.A."/>
            <person name="Edwards T."/>
            <person name="Henen B.T."/>
            <person name="Karl A.E."/>
            <person name="Murphy R.W."/>
            <person name="Kusumi K."/>
        </authorList>
    </citation>
    <scope>NUCLEOTIDE SEQUENCE [LARGE SCALE GENOMIC DNA]</scope>
</reference>
<dbReference type="GO" id="GO:0008320">
    <property type="term" value="F:protein transmembrane transporter activity"/>
    <property type="evidence" value="ECO:0007669"/>
    <property type="project" value="InterPro"/>
</dbReference>
<dbReference type="STRING" id="38772.ENSGAGP00000007508"/>
<evidence type="ECO:0000256" key="2">
    <source>
        <dbReference type="ARBA" id="ARBA00010510"/>
    </source>
</evidence>
<accession>A0A452GZ96</accession>
<dbReference type="GO" id="GO:0030150">
    <property type="term" value="P:protein import into mitochondrial matrix"/>
    <property type="evidence" value="ECO:0007669"/>
    <property type="project" value="InterPro"/>
</dbReference>
<evidence type="ECO:0000313" key="11">
    <source>
        <dbReference type="Ensembl" id="ENSGAGP00000007508.1"/>
    </source>
</evidence>
<dbReference type="PANTHER" id="PTHR10802">
    <property type="entry name" value="MITOCHONDRIAL IMPORT RECEPTOR SUBUNIT TOM40"/>
    <property type="match status" value="1"/>
</dbReference>
<reference evidence="11" key="2">
    <citation type="submission" date="2025-08" db="UniProtKB">
        <authorList>
            <consortium name="Ensembl"/>
        </authorList>
    </citation>
    <scope>IDENTIFICATION</scope>
</reference>
<keyword evidence="12" id="KW-1185">Reference proteome</keyword>
<evidence type="ECO:0000256" key="4">
    <source>
        <dbReference type="ARBA" id="ARBA00022452"/>
    </source>
</evidence>
<evidence type="ECO:0000313" key="12">
    <source>
        <dbReference type="Proteomes" id="UP000291020"/>
    </source>
</evidence>
<dbReference type="Ensembl" id="ENSGAGT00000008672.1">
    <property type="protein sequence ID" value="ENSGAGP00000007508.1"/>
    <property type="gene ID" value="ENSGAGG00000006008.1"/>
</dbReference>
<evidence type="ECO:0000256" key="3">
    <source>
        <dbReference type="ARBA" id="ARBA00022448"/>
    </source>
</evidence>
<dbReference type="Gene3D" id="2.40.160.10">
    <property type="entry name" value="Porin"/>
    <property type="match status" value="1"/>
</dbReference>
<feature type="region of interest" description="Disordered" evidence="10">
    <location>
        <begin position="275"/>
        <end position="300"/>
    </location>
</feature>
<keyword evidence="6" id="KW-1000">Mitochondrion outer membrane</keyword>
<keyword evidence="5" id="KW-0812">Transmembrane</keyword>
<keyword evidence="4" id="KW-1134">Transmembrane beta strand</keyword>
<dbReference type="GO" id="GO:0005741">
    <property type="term" value="C:mitochondrial outer membrane"/>
    <property type="evidence" value="ECO:0007669"/>
    <property type="project" value="UniProtKB-SubCell"/>
</dbReference>
<comment type="similarity">
    <text evidence="2">Belongs to the Tom40 family.</text>
</comment>
<evidence type="ECO:0000256" key="5">
    <source>
        <dbReference type="ARBA" id="ARBA00022692"/>
    </source>
</evidence>
<dbReference type="Pfam" id="PF01459">
    <property type="entry name" value="Porin_3"/>
    <property type="match status" value="1"/>
</dbReference>
<proteinExistence type="inferred from homology"/>
<dbReference type="AlphaFoldDB" id="A0A452GZ96"/>
<sequence>MGNVLAPVLDLHRPLRREEPLSNPGSFDELHRQCKEVFPQQMEGVKLIINKALSSHFQVTHTIHMSTVGQSSYHFNTTYVGDRQLSPTETFPMLVGDIDSCGSLNAQVLHLVAERIRTKAVFQTQQARFVTWQFDGELRGDDYTATLTLGNPDMLSQSVIVVAHFLQSVTSRLVLGGEMVYHRRPGEEGAIVTLAGKYTALKWVATLNIGYGGAHASYYHRANEQVQVGVELEANTRLQDTTFAFGYQLNLPQANMVFRGECGAGPAPTQAGGCPGLCQPRPGGKASPQPLDPQTASVHSARRCKITPTPAWLYGPAGSQLVLGLRMFIAGVFPTPLRCFGL</sequence>
<dbReference type="InterPro" id="IPR037930">
    <property type="entry name" value="Tom40"/>
</dbReference>
<evidence type="ECO:0000256" key="9">
    <source>
        <dbReference type="ARBA" id="ARBA00023136"/>
    </source>
</evidence>
<reference evidence="11" key="3">
    <citation type="submission" date="2025-09" db="UniProtKB">
        <authorList>
            <consortium name="Ensembl"/>
        </authorList>
    </citation>
    <scope>IDENTIFICATION</scope>
</reference>
<keyword evidence="8" id="KW-0496">Mitochondrion</keyword>
<keyword evidence="3" id="KW-0813">Transport</keyword>
<organism evidence="11 12">
    <name type="scientific">Gopherus agassizii</name>
    <name type="common">Agassiz's desert tortoise</name>
    <dbReference type="NCBI Taxonomy" id="38772"/>
    <lineage>
        <taxon>Eukaryota</taxon>
        <taxon>Metazoa</taxon>
        <taxon>Chordata</taxon>
        <taxon>Craniata</taxon>
        <taxon>Vertebrata</taxon>
        <taxon>Euteleostomi</taxon>
        <taxon>Archelosauria</taxon>
        <taxon>Testudinata</taxon>
        <taxon>Testudines</taxon>
        <taxon>Cryptodira</taxon>
        <taxon>Durocryptodira</taxon>
        <taxon>Testudinoidea</taxon>
        <taxon>Testudinidae</taxon>
        <taxon>Gopherus</taxon>
    </lineage>
</organism>
<dbReference type="InterPro" id="IPR027246">
    <property type="entry name" value="Porin_Euk/Tom40"/>
</dbReference>
<keyword evidence="9" id="KW-0472">Membrane</keyword>
<name>A0A452GZ96_9SAUR</name>
<protein>
    <submittedName>
        <fullName evidence="11">Uncharacterized protein</fullName>
    </submittedName>
</protein>
<dbReference type="CDD" id="cd07305">
    <property type="entry name" value="Porin3_Tom40"/>
    <property type="match status" value="1"/>
</dbReference>